<dbReference type="PROSITE" id="PS51257">
    <property type="entry name" value="PROKAR_LIPOPROTEIN"/>
    <property type="match status" value="1"/>
</dbReference>
<comment type="caution">
    <text evidence="1">The sequence shown here is derived from an EMBL/GenBank/DDBJ whole genome shotgun (WGS) entry which is preliminary data.</text>
</comment>
<dbReference type="Proteomes" id="UP001159363">
    <property type="component" value="Chromosome 4"/>
</dbReference>
<accession>A0ABQ9HF56</accession>
<reference evidence="1 2" key="1">
    <citation type="submission" date="2023-02" db="EMBL/GenBank/DDBJ databases">
        <title>LHISI_Scaffold_Assembly.</title>
        <authorList>
            <person name="Stuart O.P."/>
            <person name="Cleave R."/>
            <person name="Magrath M.J.L."/>
            <person name="Mikheyev A.S."/>
        </authorList>
    </citation>
    <scope>NUCLEOTIDE SEQUENCE [LARGE SCALE GENOMIC DNA]</scope>
    <source>
        <strain evidence="1">Daus_M_001</strain>
        <tissue evidence="1">Leg muscle</tissue>
    </source>
</reference>
<keyword evidence="2" id="KW-1185">Reference proteome</keyword>
<organism evidence="1 2">
    <name type="scientific">Dryococelus australis</name>
    <dbReference type="NCBI Taxonomy" id="614101"/>
    <lineage>
        <taxon>Eukaryota</taxon>
        <taxon>Metazoa</taxon>
        <taxon>Ecdysozoa</taxon>
        <taxon>Arthropoda</taxon>
        <taxon>Hexapoda</taxon>
        <taxon>Insecta</taxon>
        <taxon>Pterygota</taxon>
        <taxon>Neoptera</taxon>
        <taxon>Polyneoptera</taxon>
        <taxon>Phasmatodea</taxon>
        <taxon>Verophasmatodea</taxon>
        <taxon>Anareolatae</taxon>
        <taxon>Phasmatidae</taxon>
        <taxon>Eurycanthinae</taxon>
        <taxon>Dryococelus</taxon>
    </lineage>
</organism>
<gene>
    <name evidence="1" type="ORF">PR048_014787</name>
</gene>
<protein>
    <submittedName>
        <fullName evidence="1">Uncharacterized protein</fullName>
    </submittedName>
</protein>
<evidence type="ECO:0000313" key="1">
    <source>
        <dbReference type="EMBL" id="KAJ8882948.1"/>
    </source>
</evidence>
<sequence>MRRNIGRLHRTNGRGEGVGQCVAVQGCILERELPLTSRVCLAGYVTSSELWNLCILELLVWPDRYSSFTGTLNLSHQGDPGSIPGRVTPDFRMWESCRTMPMVGVFSRGSPVSPALSLRRCTILTLFTLIGSQDLDVKSHPNLFTHLPYSFCSNSARIFLMFCPRGETTGCTRDERGCINIVTWETYISTSSTPRRQASDARVISTTLHVLLMSLAALSRQQYHLARPVTPFEASACAMSRLFDARDWFPPILPLLPLNPVTHGDCIMQAARSRLHFTPLPYRTWRFVSAFRVSPDALELRFDTALALFQLCRRLLLLTSQSALRRRVGKDTVVKRQRDVVTGEQHGGMPFSSERLLTCSPAGGRANGERFAALCRQSDVEPVPRALRSQSEKRTAKPFRLWSDDTLAGRRRALGTQLARRDRWKTFAFSPPLAPRPVVLACSRAPPVRSTTHTRTHIERPRCCGGQNTRLPFRRSGFYSPPLPDFRMRGPRRTMPLVGGFPRGSPVSTALTFRRCSHNHLASPSSGLKTSMLIVGWSCASKVKKRGSDTGDTNTHA</sequence>
<evidence type="ECO:0000313" key="2">
    <source>
        <dbReference type="Proteomes" id="UP001159363"/>
    </source>
</evidence>
<name>A0ABQ9HF56_9NEOP</name>
<dbReference type="EMBL" id="JARBHB010000005">
    <property type="protein sequence ID" value="KAJ8882948.1"/>
    <property type="molecule type" value="Genomic_DNA"/>
</dbReference>
<proteinExistence type="predicted"/>